<evidence type="ECO:0000256" key="3">
    <source>
        <dbReference type="ARBA" id="ARBA00022801"/>
    </source>
</evidence>
<evidence type="ECO:0000256" key="5">
    <source>
        <dbReference type="ARBA" id="ARBA00038058"/>
    </source>
</evidence>
<sequence>MSDSSNAVTVESAAVRALSPGGDLATAVAGFRPREPQQRMAVAVEEALATAPTALLVEAATGVGKTFAYLVPILQSRRRALISTGTKTLQDQLFDRDLPVVCEALGYRPRAALLKGRANYLCHYRLELAAAEAGGATGSPVRREQLPVIEALQRFARTSPTGDLGQAGILAEDSRLWPQVTSTVDNCLGGECPSYNDCFVVQARKRAQEADVVVVNHHLLLADMALKEEGFGELLPEVDAVIVDEAHQLPDIAGSFFGIAVGTRALRELARDTRREQEQNAPEMLDIRQRIAELEASVAELLDASRTWEGRSSWDTVSPGGELDPLLDRLDTNLGFVGDALEAAAARAPGLEQLRGRSALLLERLRDWREETPDTVAWAERFSQSLILHRTPLDAARPLAQRRAARPAAWIFTSATLAVGEDFGHAARRLGLPADVASERLDSPFDFPNQACLVHPQPPLPNPNDPGYTRACIAWAWPLLRDNPGGGFFLFTSHRALQEAAAILRAELPADRELLVQGEQPRGDLLARFRESGNAWLLGAHSFWEGVDIRGEALSVVIIDRLPFAAPNDPVLQARASALEAEGRSPFMEFTLPQAVLALKQGAGRLIRDAEDAGILALCDPRLTGKSYGRRFLASLPAFHRTREPAAALRFLEQARGRNTCA</sequence>
<dbReference type="InterPro" id="IPR011545">
    <property type="entry name" value="DEAD/DEAH_box_helicase_dom"/>
</dbReference>
<evidence type="ECO:0000313" key="9">
    <source>
        <dbReference type="EMBL" id="AKJ94882.1"/>
    </source>
</evidence>
<reference evidence="9 10" key="1">
    <citation type="submission" date="2015-04" db="EMBL/GenBank/DDBJ databases">
        <title>Complete Sequence for the Genome of the Thioalkalivibrio versutus D301.</title>
        <authorList>
            <person name="Mu T."/>
            <person name="Zhou J."/>
            <person name="Xu X."/>
        </authorList>
    </citation>
    <scope>NUCLEOTIDE SEQUENCE [LARGE SCALE GENOMIC DNA]</scope>
    <source>
        <strain evidence="9 10">D301</strain>
    </source>
</reference>
<evidence type="ECO:0000256" key="1">
    <source>
        <dbReference type="ARBA" id="ARBA00001966"/>
    </source>
</evidence>
<evidence type="ECO:0000256" key="7">
    <source>
        <dbReference type="ARBA" id="ARBA00048954"/>
    </source>
</evidence>
<dbReference type="GO" id="GO:0006281">
    <property type="term" value="P:DNA repair"/>
    <property type="evidence" value="ECO:0007669"/>
    <property type="project" value="TreeGrafter"/>
</dbReference>
<name>A0A0G3G5U0_9GAMM</name>
<dbReference type="PANTHER" id="PTHR11472">
    <property type="entry name" value="DNA REPAIR DEAD HELICASE RAD3/XP-D SUBFAMILY MEMBER"/>
    <property type="match status" value="1"/>
</dbReference>
<comment type="similarity">
    <text evidence="5">Belongs to the helicase family. DinG subfamily.</text>
</comment>
<keyword evidence="3" id="KW-0378">Hydrolase</keyword>
<evidence type="ECO:0000259" key="8">
    <source>
        <dbReference type="PROSITE" id="PS51193"/>
    </source>
</evidence>
<keyword evidence="4" id="KW-0067">ATP-binding</keyword>
<dbReference type="Pfam" id="PF13307">
    <property type="entry name" value="Helicase_C_2"/>
    <property type="match status" value="1"/>
</dbReference>
<accession>A0A0G3G5U0</accession>
<comment type="cofactor">
    <cofactor evidence="1">
        <name>[4Fe-4S] cluster</name>
        <dbReference type="ChEBI" id="CHEBI:49883"/>
    </cofactor>
</comment>
<dbReference type="STRING" id="106634.TVD_05675"/>
<evidence type="ECO:0000256" key="4">
    <source>
        <dbReference type="ARBA" id="ARBA00022840"/>
    </source>
</evidence>
<dbReference type="AlphaFoldDB" id="A0A0G3G5U0"/>
<dbReference type="InterPro" id="IPR027417">
    <property type="entry name" value="P-loop_NTPase"/>
</dbReference>
<keyword evidence="2" id="KW-0547">Nucleotide-binding</keyword>
<keyword evidence="9" id="KW-0347">Helicase</keyword>
<dbReference type="InterPro" id="IPR014001">
    <property type="entry name" value="Helicase_ATP-bd"/>
</dbReference>
<proteinExistence type="inferred from homology"/>
<dbReference type="PATRIC" id="fig|106634.4.peg.1157"/>
<dbReference type="Gene3D" id="3.40.50.300">
    <property type="entry name" value="P-loop containing nucleotide triphosphate hydrolases"/>
    <property type="match status" value="2"/>
</dbReference>
<evidence type="ECO:0000313" key="10">
    <source>
        <dbReference type="Proteomes" id="UP000064201"/>
    </source>
</evidence>
<evidence type="ECO:0000256" key="2">
    <source>
        <dbReference type="ARBA" id="ARBA00022741"/>
    </source>
</evidence>
<dbReference type="SMART" id="SM00491">
    <property type="entry name" value="HELICc2"/>
    <property type="match status" value="1"/>
</dbReference>
<dbReference type="PROSITE" id="PS51193">
    <property type="entry name" value="HELICASE_ATP_BIND_2"/>
    <property type="match status" value="1"/>
</dbReference>
<dbReference type="EMBL" id="CP011367">
    <property type="protein sequence ID" value="AKJ94882.1"/>
    <property type="molecule type" value="Genomic_DNA"/>
</dbReference>
<gene>
    <name evidence="9" type="ORF">TVD_05675</name>
</gene>
<organism evidence="9 10">
    <name type="scientific">Thioalkalivibrio versutus</name>
    <dbReference type="NCBI Taxonomy" id="106634"/>
    <lineage>
        <taxon>Bacteria</taxon>
        <taxon>Pseudomonadati</taxon>
        <taxon>Pseudomonadota</taxon>
        <taxon>Gammaproteobacteria</taxon>
        <taxon>Chromatiales</taxon>
        <taxon>Ectothiorhodospiraceae</taxon>
        <taxon>Thioalkalivibrio</taxon>
    </lineage>
</organism>
<feature type="domain" description="Helicase ATP-binding" evidence="8">
    <location>
        <begin position="23"/>
        <end position="305"/>
    </location>
</feature>
<dbReference type="Pfam" id="PF00270">
    <property type="entry name" value="DEAD"/>
    <property type="match status" value="1"/>
</dbReference>
<dbReference type="KEGG" id="tvr:TVD_05675"/>
<dbReference type="GO" id="GO:0005524">
    <property type="term" value="F:ATP binding"/>
    <property type="evidence" value="ECO:0007669"/>
    <property type="project" value="UniProtKB-KW"/>
</dbReference>
<evidence type="ECO:0000256" key="6">
    <source>
        <dbReference type="ARBA" id="ARBA00044969"/>
    </source>
</evidence>
<dbReference type="InterPro" id="IPR014013">
    <property type="entry name" value="Helic_SF1/SF2_ATP-bd_DinG/Rad3"/>
</dbReference>
<dbReference type="Proteomes" id="UP000064201">
    <property type="component" value="Chromosome"/>
</dbReference>
<dbReference type="SUPFAM" id="SSF52540">
    <property type="entry name" value="P-loop containing nucleoside triphosphate hydrolases"/>
    <property type="match status" value="2"/>
</dbReference>
<comment type="catalytic activity">
    <reaction evidence="7">
        <text>ATP + H2O = ADP + phosphate + H(+)</text>
        <dbReference type="Rhea" id="RHEA:13065"/>
        <dbReference type="ChEBI" id="CHEBI:15377"/>
        <dbReference type="ChEBI" id="CHEBI:15378"/>
        <dbReference type="ChEBI" id="CHEBI:30616"/>
        <dbReference type="ChEBI" id="CHEBI:43474"/>
        <dbReference type="ChEBI" id="CHEBI:456216"/>
        <dbReference type="EC" id="5.6.2.3"/>
    </reaction>
</comment>
<dbReference type="GO" id="GO:0043139">
    <property type="term" value="F:5'-3' DNA helicase activity"/>
    <property type="evidence" value="ECO:0007669"/>
    <property type="project" value="UniProtKB-EC"/>
</dbReference>
<dbReference type="InterPro" id="IPR006555">
    <property type="entry name" value="ATP-dep_Helicase_C"/>
</dbReference>
<protein>
    <recommendedName>
        <fullName evidence="6">DNA 5'-3' helicase</fullName>
        <ecNumber evidence="6">5.6.2.3</ecNumber>
    </recommendedName>
</protein>
<dbReference type="GO" id="GO:0016818">
    <property type="term" value="F:hydrolase activity, acting on acid anhydrides, in phosphorus-containing anhydrides"/>
    <property type="evidence" value="ECO:0007669"/>
    <property type="project" value="InterPro"/>
</dbReference>
<dbReference type="GO" id="GO:0003676">
    <property type="term" value="F:nucleic acid binding"/>
    <property type="evidence" value="ECO:0007669"/>
    <property type="project" value="InterPro"/>
</dbReference>
<dbReference type="EC" id="5.6.2.3" evidence="6"/>
<dbReference type="InterPro" id="IPR045028">
    <property type="entry name" value="DinG/Rad3-like"/>
</dbReference>
<dbReference type="PANTHER" id="PTHR11472:SF34">
    <property type="entry name" value="REGULATOR OF TELOMERE ELONGATION HELICASE 1"/>
    <property type="match status" value="1"/>
</dbReference>
<keyword evidence="10" id="KW-1185">Reference proteome</keyword>
<dbReference type="SMART" id="SM00487">
    <property type="entry name" value="DEXDc"/>
    <property type="match status" value="1"/>
</dbReference>